<dbReference type="NCBIfam" id="TIGR03071">
    <property type="entry name" value="couple_hipA"/>
    <property type="match status" value="1"/>
</dbReference>
<name>A0A1I1VV03_9FLAO</name>
<evidence type="ECO:0000313" key="2">
    <source>
        <dbReference type="EMBL" id="SFD84883.1"/>
    </source>
</evidence>
<proteinExistence type="predicted"/>
<dbReference type="GO" id="GO:0016301">
    <property type="term" value="F:kinase activity"/>
    <property type="evidence" value="ECO:0007669"/>
    <property type="project" value="UniProtKB-KW"/>
</dbReference>
<dbReference type="EMBL" id="FOMH01000013">
    <property type="protein sequence ID" value="SFD84883.1"/>
    <property type="molecule type" value="Genomic_DNA"/>
</dbReference>
<dbReference type="AlphaFoldDB" id="A0A1I1VV03"/>
<protein>
    <submittedName>
        <fullName evidence="2">Serine/threonine-protein kinase HipA</fullName>
    </submittedName>
</protein>
<evidence type="ECO:0000259" key="1">
    <source>
        <dbReference type="Pfam" id="PF13657"/>
    </source>
</evidence>
<dbReference type="InterPro" id="IPR017508">
    <property type="entry name" value="HipA_N1"/>
</dbReference>
<sequence>MRKAIVYVHNVKAGELLEEGNGSYVFEYDEDYSAEPVSLTMPIAHKKYSFLNFPPFFEGLLPEGIMLEGLLKINKIDRKDYFSQLIATGSDLVGAVTVKEVDYE</sequence>
<reference evidence="3" key="1">
    <citation type="submission" date="2016-10" db="EMBL/GenBank/DDBJ databases">
        <authorList>
            <person name="Varghese N."/>
            <person name="Submissions S."/>
        </authorList>
    </citation>
    <scope>NUCLEOTIDE SEQUENCE [LARGE SCALE GENOMIC DNA]</scope>
    <source>
        <strain evidence="3">CGMCC 1.10370</strain>
    </source>
</reference>
<dbReference type="RefSeq" id="WP_091497234.1">
    <property type="nucleotide sequence ID" value="NZ_FOMH01000013.1"/>
</dbReference>
<keyword evidence="2" id="KW-0418">Kinase</keyword>
<keyword evidence="2" id="KW-0808">Transferase</keyword>
<accession>A0A1I1VV03</accession>
<feature type="domain" description="HipA N-terminal subdomain 1" evidence="1">
    <location>
        <begin position="5"/>
        <end position="98"/>
    </location>
</feature>
<evidence type="ECO:0000313" key="3">
    <source>
        <dbReference type="Proteomes" id="UP000199672"/>
    </source>
</evidence>
<keyword evidence="3" id="KW-1185">Reference proteome</keyword>
<gene>
    <name evidence="2" type="ORF">SAMN05216297_11339</name>
</gene>
<dbReference type="STRING" id="739143.SAMN05216297_11339"/>
<organism evidence="2 3">
    <name type="scientific">Flavobacterium phragmitis</name>
    <dbReference type="NCBI Taxonomy" id="739143"/>
    <lineage>
        <taxon>Bacteria</taxon>
        <taxon>Pseudomonadati</taxon>
        <taxon>Bacteroidota</taxon>
        <taxon>Flavobacteriia</taxon>
        <taxon>Flavobacteriales</taxon>
        <taxon>Flavobacteriaceae</taxon>
        <taxon>Flavobacterium</taxon>
    </lineage>
</organism>
<dbReference type="Pfam" id="PF13657">
    <property type="entry name" value="Couple_hipA"/>
    <property type="match status" value="1"/>
</dbReference>
<dbReference type="OrthoDB" id="196808at2"/>
<dbReference type="Proteomes" id="UP000199672">
    <property type="component" value="Unassembled WGS sequence"/>
</dbReference>